<dbReference type="Pfam" id="PF21467">
    <property type="entry name" value="BetaGal_gal-bd"/>
    <property type="match status" value="1"/>
</dbReference>
<dbReference type="FunFam" id="3.20.20.80:FF:000006">
    <property type="entry name" value="Beta-galactosidase"/>
    <property type="match status" value="1"/>
</dbReference>
<feature type="signal peptide" evidence="9">
    <location>
        <begin position="1"/>
        <end position="20"/>
    </location>
</feature>
<dbReference type="InterPro" id="IPR031330">
    <property type="entry name" value="Gly_Hdrlase_35_cat"/>
</dbReference>
<dbReference type="InterPro" id="IPR043159">
    <property type="entry name" value="Lectin_gal-bd_sf"/>
</dbReference>
<evidence type="ECO:0000256" key="2">
    <source>
        <dbReference type="ARBA" id="ARBA00009809"/>
    </source>
</evidence>
<evidence type="ECO:0000256" key="4">
    <source>
        <dbReference type="ARBA" id="ARBA00022729"/>
    </source>
</evidence>
<dbReference type="GO" id="GO:0005773">
    <property type="term" value="C:vacuole"/>
    <property type="evidence" value="ECO:0000318"/>
    <property type="project" value="GO_Central"/>
</dbReference>
<dbReference type="OMA" id="ISGCIHY"/>
<feature type="chain" id="PRO_5003122634" description="Beta-galactosidase" evidence="9">
    <location>
        <begin position="21"/>
        <end position="874"/>
    </location>
</feature>
<dbReference type="Gene3D" id="2.60.120.740">
    <property type="match status" value="1"/>
</dbReference>
<protein>
    <recommendedName>
        <fullName evidence="3 7">Beta-galactosidase</fullName>
        <ecNumber evidence="3 7">3.2.1.23</ecNumber>
    </recommendedName>
</protein>
<evidence type="ECO:0000259" key="10">
    <source>
        <dbReference type="PROSITE" id="PS50228"/>
    </source>
</evidence>
<dbReference type="InterPro" id="IPR008979">
    <property type="entry name" value="Galactose-bd-like_sf"/>
</dbReference>
<evidence type="ECO:0000256" key="3">
    <source>
        <dbReference type="ARBA" id="ARBA00012756"/>
    </source>
</evidence>
<comment type="catalytic activity">
    <reaction evidence="1 7">
        <text>Hydrolysis of terminal non-reducing beta-D-galactose residues in beta-D-galactosides.</text>
        <dbReference type="EC" id="3.2.1.23"/>
    </reaction>
</comment>
<dbReference type="EMBL" id="GL377614">
    <property type="protein sequence ID" value="EFJ17442.1"/>
    <property type="molecule type" value="Genomic_DNA"/>
</dbReference>
<dbReference type="InterPro" id="IPR001944">
    <property type="entry name" value="Glycoside_Hdrlase_35"/>
</dbReference>
<dbReference type="PANTHER" id="PTHR23421">
    <property type="entry name" value="BETA-GALACTOSIDASE RELATED"/>
    <property type="match status" value="1"/>
</dbReference>
<dbReference type="Gene3D" id="2.60.120.260">
    <property type="entry name" value="Galactose-binding domain-like"/>
    <property type="match status" value="2"/>
</dbReference>
<dbReference type="Gramene" id="EFJ17442">
    <property type="protein sequence ID" value="EFJ17442"/>
    <property type="gene ID" value="SELMODRAFT_421090"/>
</dbReference>
<dbReference type="PRINTS" id="PR00742">
    <property type="entry name" value="GLHYDRLASE35"/>
</dbReference>
<evidence type="ECO:0000256" key="6">
    <source>
        <dbReference type="ARBA" id="ARBA00023295"/>
    </source>
</evidence>
<dbReference type="SUPFAM" id="SSF49785">
    <property type="entry name" value="Galactose-binding domain-like"/>
    <property type="match status" value="2"/>
</dbReference>
<dbReference type="EC" id="3.2.1.23" evidence="3 7"/>
<dbReference type="FunFam" id="2.60.120.740:FF:000002">
    <property type="entry name" value="Beta-galactosidase"/>
    <property type="match status" value="1"/>
</dbReference>
<dbReference type="SUPFAM" id="SSF51445">
    <property type="entry name" value="(Trans)glycosidases"/>
    <property type="match status" value="1"/>
</dbReference>
<dbReference type="InterPro" id="IPR017853">
    <property type="entry name" value="GH"/>
</dbReference>
<proteinExistence type="inferred from homology"/>
<dbReference type="eggNOG" id="KOG0496">
    <property type="taxonomic scope" value="Eukaryota"/>
</dbReference>
<keyword evidence="6 7" id="KW-0326">Glycosidase</keyword>
<dbReference type="InterPro" id="IPR000922">
    <property type="entry name" value="Lectin_gal-bd_dom"/>
</dbReference>
<comment type="similarity">
    <text evidence="2 8">Belongs to the glycosyl hydrolase 35 family.</text>
</comment>
<organism evidence="12">
    <name type="scientific">Selaginella moellendorffii</name>
    <name type="common">Spikemoss</name>
    <dbReference type="NCBI Taxonomy" id="88036"/>
    <lineage>
        <taxon>Eukaryota</taxon>
        <taxon>Viridiplantae</taxon>
        <taxon>Streptophyta</taxon>
        <taxon>Embryophyta</taxon>
        <taxon>Tracheophyta</taxon>
        <taxon>Lycopodiopsida</taxon>
        <taxon>Selaginellales</taxon>
        <taxon>Selaginellaceae</taxon>
        <taxon>Selaginella</taxon>
    </lineage>
</organism>
<keyword evidence="4 9" id="KW-0732">Signal</keyword>
<dbReference type="InterPro" id="IPR041392">
    <property type="entry name" value="GHD"/>
</dbReference>
<dbReference type="AlphaFoldDB" id="D8SE41"/>
<sequence>MARFLLLLLALPLLLAGASATNISYDHRAIIIGGQRRILISGCIHYPRASPQMWPALIRNAKEGGLDMIDTYVFWDGHEPSPGIYNFQGRYDLIRFLKLVHQAGLYVNLRIGPYVCAEWNFGGFPAWLLKLPGIQFRTHNRAFEDKMEEFVRKIVDMVKSEQLFASQGGPVLFSQIENEYGNVQGSYGINGKTYMLWAARMAKDLETGVPWIMCKQPDAPDYIINTCNGYYCDGWKPNSRDKPAMWTENWSGWYQSWGEAAPYRTVEDVAFAVARFFQRGGVAQNYYMVRTLHDLEQRLLMPERCQYFGGTNFGRTSGGPFITTSYDYDAPLDEFGMLRQPKWGHLKELHAALKLCETALTSNDPVYYTLGRMQEMVQAHVYSDGSLEANFSNLATPCAAFLANIDTSSASVKFGGKVYNLPPWSVSILPDCRNVVFNTAQVSAQTSVTKMVAVQKPSLIEEVSGSYTPGLVEQLAWEWFQEPVGGSGINKILAHALLEQISTTNDSTDYMWYSTRFEILDQELKGGDPVLVITSMRDMVHIFVNGEFAGSTSTLKSGGLYARVQQPIHLKAGVNHLAILSATVGLQNYGAHLETHGAGITGSIWIQGLSTGTRNLTSALWLHQVGLNGEHDAITWSSTTSLPFFQPLVWYKANFNIPDGDDPVAIHLGSMGKGQAWVNGHSLGRFWPVITAPSTGCSDRCDYRGTYYSSKCLSSCGLPSQEWYHVPREWLVNEKNTLVLLEEIGGNVSGVSFASRVVDRVCAQVSEYSLPPVAQFSSLPELGLSCSPGQFISSIFFASFGNPKGRCGAFQKGSCHALESETIVEKACIGRQSCSFEIFWKNFGTDPCPGKAKTLAVEAACTEAVDSEPALVRT</sequence>
<dbReference type="GO" id="GO:0030246">
    <property type="term" value="F:carbohydrate binding"/>
    <property type="evidence" value="ECO:0007669"/>
    <property type="project" value="InterPro"/>
</dbReference>
<dbReference type="Gene3D" id="3.20.20.80">
    <property type="entry name" value="Glycosidases"/>
    <property type="match status" value="1"/>
</dbReference>
<dbReference type="Proteomes" id="UP000001514">
    <property type="component" value="Unassembled WGS sequence"/>
</dbReference>
<evidence type="ECO:0000256" key="9">
    <source>
        <dbReference type="SAM" id="SignalP"/>
    </source>
</evidence>
<accession>D8SE41</accession>
<dbReference type="Pfam" id="PF02140">
    <property type="entry name" value="SUEL_Lectin"/>
    <property type="match status" value="1"/>
</dbReference>
<dbReference type="GO" id="GO:0009827">
    <property type="term" value="P:plant-type cell wall modification"/>
    <property type="evidence" value="ECO:0000318"/>
    <property type="project" value="GO_Central"/>
</dbReference>
<keyword evidence="12" id="KW-1185">Reference proteome</keyword>
<dbReference type="FunFam" id="2.60.120.260:FF:000142">
    <property type="entry name" value="Beta-galactosidase"/>
    <property type="match status" value="1"/>
</dbReference>
<evidence type="ECO:0000256" key="5">
    <source>
        <dbReference type="ARBA" id="ARBA00022801"/>
    </source>
</evidence>
<dbReference type="STRING" id="88036.D8SE41"/>
<dbReference type="GO" id="GO:0019388">
    <property type="term" value="P:galactose catabolic process"/>
    <property type="evidence" value="ECO:0000318"/>
    <property type="project" value="GO_Central"/>
</dbReference>
<feature type="domain" description="SUEL-type lectin" evidence="10">
    <location>
        <begin position="780"/>
        <end position="862"/>
    </location>
</feature>
<dbReference type="HOGENOM" id="CLU_007853_4_0_1"/>
<evidence type="ECO:0000256" key="7">
    <source>
        <dbReference type="RuleBase" id="RU000675"/>
    </source>
</evidence>
<keyword evidence="5 7" id="KW-0378">Hydrolase</keyword>
<dbReference type="GO" id="GO:0009505">
    <property type="term" value="C:plant-type cell wall"/>
    <property type="evidence" value="ECO:0000318"/>
    <property type="project" value="GO_Central"/>
</dbReference>
<gene>
    <name evidence="11" type="ORF">SELMODRAFT_421090</name>
</gene>
<reference evidence="11 12" key="1">
    <citation type="journal article" date="2011" name="Science">
        <title>The Selaginella genome identifies genetic changes associated with the evolution of vascular plants.</title>
        <authorList>
            <person name="Banks J.A."/>
            <person name="Nishiyama T."/>
            <person name="Hasebe M."/>
            <person name="Bowman J.L."/>
            <person name="Gribskov M."/>
            <person name="dePamphilis C."/>
            <person name="Albert V.A."/>
            <person name="Aono N."/>
            <person name="Aoyama T."/>
            <person name="Ambrose B.A."/>
            <person name="Ashton N.W."/>
            <person name="Axtell M.J."/>
            <person name="Barker E."/>
            <person name="Barker M.S."/>
            <person name="Bennetzen J.L."/>
            <person name="Bonawitz N.D."/>
            <person name="Chapple C."/>
            <person name="Cheng C."/>
            <person name="Correa L.G."/>
            <person name="Dacre M."/>
            <person name="DeBarry J."/>
            <person name="Dreyer I."/>
            <person name="Elias M."/>
            <person name="Engstrom E.M."/>
            <person name="Estelle M."/>
            <person name="Feng L."/>
            <person name="Finet C."/>
            <person name="Floyd S.K."/>
            <person name="Frommer W.B."/>
            <person name="Fujita T."/>
            <person name="Gramzow L."/>
            <person name="Gutensohn M."/>
            <person name="Harholt J."/>
            <person name="Hattori M."/>
            <person name="Heyl A."/>
            <person name="Hirai T."/>
            <person name="Hiwatashi Y."/>
            <person name="Ishikawa M."/>
            <person name="Iwata M."/>
            <person name="Karol K.G."/>
            <person name="Koehler B."/>
            <person name="Kolukisaoglu U."/>
            <person name="Kubo M."/>
            <person name="Kurata T."/>
            <person name="Lalonde S."/>
            <person name="Li K."/>
            <person name="Li Y."/>
            <person name="Litt A."/>
            <person name="Lyons E."/>
            <person name="Manning G."/>
            <person name="Maruyama T."/>
            <person name="Michael T.P."/>
            <person name="Mikami K."/>
            <person name="Miyazaki S."/>
            <person name="Morinaga S."/>
            <person name="Murata T."/>
            <person name="Mueller-Roeber B."/>
            <person name="Nelson D.R."/>
            <person name="Obara M."/>
            <person name="Oguri Y."/>
            <person name="Olmstead R.G."/>
            <person name="Onodera N."/>
            <person name="Petersen B.L."/>
            <person name="Pils B."/>
            <person name="Prigge M."/>
            <person name="Rensing S.A."/>
            <person name="Riano-Pachon D.M."/>
            <person name="Roberts A.W."/>
            <person name="Sato Y."/>
            <person name="Scheller H.V."/>
            <person name="Schulz B."/>
            <person name="Schulz C."/>
            <person name="Shakirov E.V."/>
            <person name="Shibagaki N."/>
            <person name="Shinohara N."/>
            <person name="Shippen D.E."/>
            <person name="Soerensen I."/>
            <person name="Sotooka R."/>
            <person name="Sugimoto N."/>
            <person name="Sugita M."/>
            <person name="Sumikawa N."/>
            <person name="Tanurdzic M."/>
            <person name="Theissen G."/>
            <person name="Ulvskov P."/>
            <person name="Wakazuki S."/>
            <person name="Weng J.K."/>
            <person name="Willats W.W."/>
            <person name="Wipf D."/>
            <person name="Wolf P.G."/>
            <person name="Yang L."/>
            <person name="Zimmer A.D."/>
            <person name="Zhu Q."/>
            <person name="Mitros T."/>
            <person name="Hellsten U."/>
            <person name="Loque D."/>
            <person name="Otillar R."/>
            <person name="Salamov A."/>
            <person name="Schmutz J."/>
            <person name="Shapiro H."/>
            <person name="Lindquist E."/>
            <person name="Lucas S."/>
            <person name="Rokhsar D."/>
            <person name="Grigoriev I.V."/>
        </authorList>
    </citation>
    <scope>NUCLEOTIDE SEQUENCE [LARGE SCALE GENOMIC DNA]</scope>
</reference>
<dbReference type="InterPro" id="IPR019801">
    <property type="entry name" value="Glyco_hydro_35_CS"/>
</dbReference>
<dbReference type="CDD" id="cd22842">
    <property type="entry name" value="Gal_Rha_Lectin_BGal"/>
    <property type="match status" value="1"/>
</dbReference>
<dbReference type="GO" id="GO:0004565">
    <property type="term" value="F:beta-galactosidase activity"/>
    <property type="evidence" value="ECO:0000318"/>
    <property type="project" value="GO_Central"/>
</dbReference>
<evidence type="ECO:0000256" key="1">
    <source>
        <dbReference type="ARBA" id="ARBA00001412"/>
    </source>
</evidence>
<evidence type="ECO:0000313" key="11">
    <source>
        <dbReference type="EMBL" id="EFJ17442.1"/>
    </source>
</evidence>
<dbReference type="Pfam" id="PF01301">
    <property type="entry name" value="Glyco_hydro_35"/>
    <property type="match status" value="1"/>
</dbReference>
<dbReference type="InterPro" id="IPR048913">
    <property type="entry name" value="BetaGal_gal-bd"/>
</dbReference>
<dbReference type="PROSITE" id="PS01182">
    <property type="entry name" value="GLYCOSYL_HYDROL_F35"/>
    <property type="match status" value="1"/>
</dbReference>
<dbReference type="KEGG" id="smo:SELMODRAFT_421090"/>
<dbReference type="PROSITE" id="PS50228">
    <property type="entry name" value="SUEL_LECTIN"/>
    <property type="match status" value="1"/>
</dbReference>
<evidence type="ECO:0000256" key="8">
    <source>
        <dbReference type="RuleBase" id="RU003679"/>
    </source>
</evidence>
<evidence type="ECO:0000313" key="12">
    <source>
        <dbReference type="Proteomes" id="UP000001514"/>
    </source>
</evidence>
<dbReference type="Pfam" id="PF17834">
    <property type="entry name" value="GHD"/>
    <property type="match status" value="1"/>
</dbReference>
<name>D8SE41_SELML</name>
<dbReference type="InParanoid" id="D8SE41"/>